<evidence type="ECO:0000313" key="5">
    <source>
        <dbReference type="EMBL" id="SMA42267.1"/>
    </source>
</evidence>
<dbReference type="SMART" id="SM00450">
    <property type="entry name" value="RHOD"/>
    <property type="match status" value="2"/>
</dbReference>
<keyword evidence="1 3" id="KW-0808">Transferase</keyword>
<dbReference type="InterPro" id="IPR001307">
    <property type="entry name" value="Thiosulphate_STrfase_CS"/>
</dbReference>
<reference evidence="5 6" key="1">
    <citation type="submission" date="2017-03" db="EMBL/GenBank/DDBJ databases">
        <authorList>
            <person name="Afonso C.L."/>
            <person name="Miller P.J."/>
            <person name="Scott M.A."/>
            <person name="Spackman E."/>
            <person name="Goraichik I."/>
            <person name="Dimitrov K.M."/>
            <person name="Suarez D.L."/>
            <person name="Swayne D.E."/>
        </authorList>
    </citation>
    <scope>NUCLEOTIDE SEQUENCE [LARGE SCALE GENOMIC DNA]</scope>
    <source>
        <strain evidence="5">SB41UT1</strain>
    </source>
</reference>
<evidence type="ECO:0000259" key="4">
    <source>
        <dbReference type="PROSITE" id="PS50206"/>
    </source>
</evidence>
<gene>
    <name evidence="5" type="primary">sseA</name>
    <name evidence="5" type="ORF">EHSB41UT_01410</name>
</gene>
<feature type="domain" description="Rhodanese" evidence="4">
    <location>
        <begin position="165"/>
        <end position="274"/>
    </location>
</feature>
<dbReference type="Gene3D" id="3.40.250.10">
    <property type="entry name" value="Rhodanese-like domain"/>
    <property type="match status" value="2"/>
</dbReference>
<evidence type="ECO:0000256" key="2">
    <source>
        <dbReference type="ARBA" id="ARBA00022737"/>
    </source>
</evidence>
<dbReference type="InterPro" id="IPR036873">
    <property type="entry name" value="Rhodanese-like_dom_sf"/>
</dbReference>
<dbReference type="Pfam" id="PF00581">
    <property type="entry name" value="Rhodanese"/>
    <property type="match status" value="2"/>
</dbReference>
<dbReference type="InterPro" id="IPR001763">
    <property type="entry name" value="Rhodanese-like_dom"/>
</dbReference>
<dbReference type="InterPro" id="IPR045078">
    <property type="entry name" value="TST/MPST-like"/>
</dbReference>
<dbReference type="RefSeq" id="WP_207626587.1">
    <property type="nucleotide sequence ID" value="NZ_CBCSCN010000009.1"/>
</dbReference>
<keyword evidence="6" id="KW-1185">Reference proteome</keyword>
<dbReference type="PANTHER" id="PTHR11364:SF27">
    <property type="entry name" value="SULFURTRANSFERASE"/>
    <property type="match status" value="1"/>
</dbReference>
<evidence type="ECO:0000256" key="3">
    <source>
        <dbReference type="RuleBase" id="RU000507"/>
    </source>
</evidence>
<dbReference type="PANTHER" id="PTHR11364">
    <property type="entry name" value="THIOSULFATE SULFERTANSFERASE"/>
    <property type="match status" value="1"/>
</dbReference>
<sequence>MSLLIDVATLQEWQQDPELRIFDVRYSLQDAGLGLRQYQQAHIPGAQYVDLGKDLSGPVISGQTGRHPLPDVDQLVSRLQELGVSNRSRVVLYDDGSHFFVPRLWWMLSLWLGHKQVFILRGGMKSWLAESGEVSSEIALYPSGDFQPRLNPEVMIDAASIPAFVKDGGLLLDARAPERYRGEIEPLDVRAGHIPGAHCLPCAATVDEQGHFQRAEKLRELFSDLEGKDVVYYCGSGVSACQSILGMVLAGLPPARLYPGSWSEWITDGSREIATGE</sequence>
<organism evidence="5 6">
    <name type="scientific">Parendozoicomonas haliclonae</name>
    <dbReference type="NCBI Taxonomy" id="1960125"/>
    <lineage>
        <taxon>Bacteria</taxon>
        <taxon>Pseudomonadati</taxon>
        <taxon>Pseudomonadota</taxon>
        <taxon>Gammaproteobacteria</taxon>
        <taxon>Oceanospirillales</taxon>
        <taxon>Endozoicomonadaceae</taxon>
        <taxon>Parendozoicomonas</taxon>
    </lineage>
</organism>
<keyword evidence="2" id="KW-0677">Repeat</keyword>
<keyword evidence="5" id="KW-0670">Pyruvate</keyword>
<accession>A0A1X7AHA6</accession>
<dbReference type="PROSITE" id="PS00683">
    <property type="entry name" value="RHODANESE_2"/>
    <property type="match status" value="1"/>
</dbReference>
<dbReference type="CDD" id="cd01448">
    <property type="entry name" value="TST_Repeat_1"/>
    <property type="match status" value="1"/>
</dbReference>
<proteinExistence type="predicted"/>
<feature type="domain" description="Rhodanese" evidence="4">
    <location>
        <begin position="15"/>
        <end position="136"/>
    </location>
</feature>
<dbReference type="AlphaFoldDB" id="A0A1X7AHA6"/>
<dbReference type="EMBL" id="FWPT01000003">
    <property type="protein sequence ID" value="SMA42267.1"/>
    <property type="molecule type" value="Genomic_DNA"/>
</dbReference>
<protein>
    <recommendedName>
        <fullName evidence="3">Sulfurtransferase</fullName>
    </recommendedName>
</protein>
<dbReference type="Proteomes" id="UP000196573">
    <property type="component" value="Unassembled WGS sequence"/>
</dbReference>
<dbReference type="SUPFAM" id="SSF52821">
    <property type="entry name" value="Rhodanese/Cell cycle control phosphatase"/>
    <property type="match status" value="2"/>
</dbReference>
<evidence type="ECO:0000313" key="6">
    <source>
        <dbReference type="Proteomes" id="UP000196573"/>
    </source>
</evidence>
<evidence type="ECO:0000256" key="1">
    <source>
        <dbReference type="ARBA" id="ARBA00022679"/>
    </source>
</evidence>
<dbReference type="PROSITE" id="PS00380">
    <property type="entry name" value="RHODANESE_1"/>
    <property type="match status" value="1"/>
</dbReference>
<dbReference type="CDD" id="cd01449">
    <property type="entry name" value="TST_Repeat_2"/>
    <property type="match status" value="1"/>
</dbReference>
<dbReference type="GO" id="GO:0004792">
    <property type="term" value="F:thiosulfate-cyanide sulfurtransferase activity"/>
    <property type="evidence" value="ECO:0007669"/>
    <property type="project" value="InterPro"/>
</dbReference>
<name>A0A1X7AHA6_9GAMM</name>
<dbReference type="PROSITE" id="PS50206">
    <property type="entry name" value="RHODANESE_3"/>
    <property type="match status" value="2"/>
</dbReference>